<dbReference type="PANTHER" id="PTHR46006:SF8">
    <property type="entry name" value="DH DOMAIN-CONTAINING PROTEIN"/>
    <property type="match status" value="1"/>
</dbReference>
<dbReference type="SUPFAM" id="SSF48065">
    <property type="entry name" value="DBL homology domain (DH-domain)"/>
    <property type="match status" value="1"/>
</dbReference>
<dbReference type="EMBL" id="NEDP02000586">
    <property type="protein sequence ID" value="OWF55587.1"/>
    <property type="molecule type" value="Genomic_DNA"/>
</dbReference>
<dbReference type="Proteomes" id="UP000242188">
    <property type="component" value="Unassembled WGS sequence"/>
</dbReference>
<evidence type="ECO:0000256" key="2">
    <source>
        <dbReference type="ARBA" id="ARBA00022490"/>
    </source>
</evidence>
<feature type="domain" description="PH" evidence="4">
    <location>
        <begin position="359"/>
        <end position="473"/>
    </location>
</feature>
<dbReference type="SUPFAM" id="SSF50729">
    <property type="entry name" value="PH domain-like"/>
    <property type="match status" value="1"/>
</dbReference>
<organism evidence="6 7">
    <name type="scientific">Mizuhopecten yessoensis</name>
    <name type="common">Japanese scallop</name>
    <name type="synonym">Patinopecten yessoensis</name>
    <dbReference type="NCBI Taxonomy" id="6573"/>
    <lineage>
        <taxon>Eukaryota</taxon>
        <taxon>Metazoa</taxon>
        <taxon>Spiralia</taxon>
        <taxon>Lophotrochozoa</taxon>
        <taxon>Mollusca</taxon>
        <taxon>Bivalvia</taxon>
        <taxon>Autobranchia</taxon>
        <taxon>Pteriomorphia</taxon>
        <taxon>Pectinida</taxon>
        <taxon>Pectinoidea</taxon>
        <taxon>Pectinidae</taxon>
        <taxon>Mizuhopecten</taxon>
    </lineage>
</organism>
<evidence type="ECO:0000256" key="3">
    <source>
        <dbReference type="SAM" id="MobiDB-lite"/>
    </source>
</evidence>
<feature type="region of interest" description="Disordered" evidence="3">
    <location>
        <begin position="471"/>
        <end position="508"/>
    </location>
</feature>
<dbReference type="Gene3D" id="2.30.29.30">
    <property type="entry name" value="Pleckstrin-homology domain (PH domain)/Phosphotyrosine-binding domain (PTB)"/>
    <property type="match status" value="1"/>
</dbReference>
<keyword evidence="7" id="KW-1185">Reference proteome</keyword>
<evidence type="ECO:0000256" key="1">
    <source>
        <dbReference type="ARBA" id="ARBA00004496"/>
    </source>
</evidence>
<evidence type="ECO:0000313" key="7">
    <source>
        <dbReference type="Proteomes" id="UP000242188"/>
    </source>
</evidence>
<reference evidence="6 7" key="1">
    <citation type="journal article" date="2017" name="Nat. Ecol. Evol.">
        <title>Scallop genome provides insights into evolution of bilaterian karyotype and development.</title>
        <authorList>
            <person name="Wang S."/>
            <person name="Zhang J."/>
            <person name="Jiao W."/>
            <person name="Li J."/>
            <person name="Xun X."/>
            <person name="Sun Y."/>
            <person name="Guo X."/>
            <person name="Huan P."/>
            <person name="Dong B."/>
            <person name="Zhang L."/>
            <person name="Hu X."/>
            <person name="Sun X."/>
            <person name="Wang J."/>
            <person name="Zhao C."/>
            <person name="Wang Y."/>
            <person name="Wang D."/>
            <person name="Huang X."/>
            <person name="Wang R."/>
            <person name="Lv J."/>
            <person name="Li Y."/>
            <person name="Zhang Z."/>
            <person name="Liu B."/>
            <person name="Lu W."/>
            <person name="Hui Y."/>
            <person name="Liang J."/>
            <person name="Zhou Z."/>
            <person name="Hou R."/>
            <person name="Li X."/>
            <person name="Liu Y."/>
            <person name="Li H."/>
            <person name="Ning X."/>
            <person name="Lin Y."/>
            <person name="Zhao L."/>
            <person name="Xing Q."/>
            <person name="Dou J."/>
            <person name="Li Y."/>
            <person name="Mao J."/>
            <person name="Guo H."/>
            <person name="Dou H."/>
            <person name="Li T."/>
            <person name="Mu C."/>
            <person name="Jiang W."/>
            <person name="Fu Q."/>
            <person name="Fu X."/>
            <person name="Miao Y."/>
            <person name="Liu J."/>
            <person name="Yu Q."/>
            <person name="Li R."/>
            <person name="Liao H."/>
            <person name="Li X."/>
            <person name="Kong Y."/>
            <person name="Jiang Z."/>
            <person name="Chourrout D."/>
            <person name="Li R."/>
            <person name="Bao Z."/>
        </authorList>
    </citation>
    <scope>NUCLEOTIDE SEQUENCE [LARGE SCALE GENOMIC DNA]</scope>
    <source>
        <strain evidence="6 7">PY_sf001</strain>
    </source>
</reference>
<evidence type="ECO:0000313" key="6">
    <source>
        <dbReference type="EMBL" id="OWF55587.1"/>
    </source>
</evidence>
<dbReference type="InterPro" id="IPR000219">
    <property type="entry name" value="DH_dom"/>
</dbReference>
<feature type="compositionally biased region" description="Polar residues" evidence="3">
    <location>
        <begin position="78"/>
        <end position="93"/>
    </location>
</feature>
<dbReference type="GO" id="GO:0005085">
    <property type="term" value="F:guanyl-nucleotide exchange factor activity"/>
    <property type="evidence" value="ECO:0007669"/>
    <property type="project" value="InterPro"/>
</dbReference>
<feature type="region of interest" description="Disordered" evidence="3">
    <location>
        <begin position="76"/>
        <end position="143"/>
    </location>
</feature>
<dbReference type="Pfam" id="PF00621">
    <property type="entry name" value="RhoGEF"/>
    <property type="match status" value="1"/>
</dbReference>
<feature type="compositionally biased region" description="Low complexity" evidence="3">
    <location>
        <begin position="485"/>
        <end position="508"/>
    </location>
</feature>
<dbReference type="Pfam" id="PF22697">
    <property type="entry name" value="SOS1_NGEF_PH"/>
    <property type="match status" value="1"/>
</dbReference>
<sequence>MARLNLTPIMLPEIKDEKSCRRHSVIGLANFELPSLRKRKRKLDEDSLSIQSFDVEHKKKSRRSLLRVSSLANLLSPSKGSNKTGSDGFQRSISFKVPSSPASSKQSLTPYKAPSPSPAKKRLSRTWSDMMTTSGNMPKELSHRDIKKQEAIYELYQGEKDLAEDLINVKKTYRDSMKKLQLLSEGELQQIFGPIDSLIPVHEDLAMKLQMNRCPDGTTDRVGEILVDWVPSLKEYVTFCSNQVFGKALLDEKRTNPAVDDFLQRCQNSPFSRKLDLWTLLDGARSKFIKYPLLIKSIRKYTQSEDEDTHYLNEAIKLSERVIAEADQMAGEAKCRYFRCRISFLYDDEKCEALEQSSMLVCNGILKNNKNSKLHIFLFDKVLVVTRTVNQGGHQCFQVYRQPIPIEELILTDLKDGEVKMGSFRKTFGSGQTTKNVFRLSFQDSNKGQSHTLTATDEHDKRQWLQSIQKTLNGVRREEGDAQDSTTSKTSKTSTTSTTSATTTTTTE</sequence>
<feature type="compositionally biased region" description="Polar residues" evidence="3">
    <location>
        <begin position="125"/>
        <end position="136"/>
    </location>
</feature>
<dbReference type="CDD" id="cd00160">
    <property type="entry name" value="RhoGEF"/>
    <property type="match status" value="1"/>
</dbReference>
<evidence type="ECO:0000259" key="5">
    <source>
        <dbReference type="PROSITE" id="PS50010"/>
    </source>
</evidence>
<accession>A0A210R3J6</accession>
<dbReference type="SMART" id="SM00233">
    <property type="entry name" value="PH"/>
    <property type="match status" value="1"/>
</dbReference>
<feature type="domain" description="DH" evidence="5">
    <location>
        <begin position="147"/>
        <end position="329"/>
    </location>
</feature>
<evidence type="ECO:0000259" key="4">
    <source>
        <dbReference type="PROSITE" id="PS50003"/>
    </source>
</evidence>
<dbReference type="PROSITE" id="PS50010">
    <property type="entry name" value="DH_2"/>
    <property type="match status" value="1"/>
</dbReference>
<dbReference type="PANTHER" id="PTHR46006">
    <property type="entry name" value="RHO GUANINE NUCLEOTIDE EXCHANGE FACTOR AT 64C, ISOFORM A"/>
    <property type="match status" value="1"/>
</dbReference>
<feature type="compositionally biased region" description="Polar residues" evidence="3">
    <location>
        <begin position="100"/>
        <end position="109"/>
    </location>
</feature>
<protein>
    <submittedName>
        <fullName evidence="6">Neuroepithelial cell-transforming gene 1 protein</fullName>
    </submittedName>
</protein>
<dbReference type="PROSITE" id="PS50003">
    <property type="entry name" value="PH_DOMAIN"/>
    <property type="match status" value="1"/>
</dbReference>
<dbReference type="SMART" id="SM00325">
    <property type="entry name" value="RhoGEF"/>
    <property type="match status" value="1"/>
</dbReference>
<dbReference type="OrthoDB" id="1716625at2759"/>
<dbReference type="AlphaFoldDB" id="A0A210R3J6"/>
<dbReference type="InterPro" id="IPR035899">
    <property type="entry name" value="DBL_dom_sf"/>
</dbReference>
<dbReference type="GO" id="GO:0035025">
    <property type="term" value="P:positive regulation of Rho protein signal transduction"/>
    <property type="evidence" value="ECO:0007669"/>
    <property type="project" value="TreeGrafter"/>
</dbReference>
<comment type="subcellular location">
    <subcellularLocation>
        <location evidence="1">Cytoplasm</location>
    </subcellularLocation>
</comment>
<proteinExistence type="predicted"/>
<dbReference type="Gene3D" id="1.20.900.10">
    <property type="entry name" value="Dbl homology (DH) domain"/>
    <property type="match status" value="1"/>
</dbReference>
<dbReference type="STRING" id="6573.A0A210R3J6"/>
<dbReference type="InterPro" id="IPR011993">
    <property type="entry name" value="PH-like_dom_sf"/>
</dbReference>
<dbReference type="GO" id="GO:0005737">
    <property type="term" value="C:cytoplasm"/>
    <property type="evidence" value="ECO:0007669"/>
    <property type="project" value="UniProtKB-SubCell"/>
</dbReference>
<dbReference type="InterPro" id="IPR001849">
    <property type="entry name" value="PH_domain"/>
</dbReference>
<dbReference type="InterPro" id="IPR051480">
    <property type="entry name" value="Endocytic_GEF_Adapter"/>
</dbReference>
<gene>
    <name evidence="6" type="ORF">KP79_PYT11319</name>
</gene>
<name>A0A210R3J6_MIZYE</name>
<dbReference type="InterPro" id="IPR055251">
    <property type="entry name" value="SOS1_NGEF_PH"/>
</dbReference>
<comment type="caution">
    <text evidence="6">The sequence shown here is derived from an EMBL/GenBank/DDBJ whole genome shotgun (WGS) entry which is preliminary data.</text>
</comment>
<keyword evidence="2" id="KW-0963">Cytoplasm</keyword>